<accession>A0AAF0JTG8</accession>
<dbReference type="SUPFAM" id="SSF53850">
    <property type="entry name" value="Periplasmic binding protein-like II"/>
    <property type="match status" value="1"/>
</dbReference>
<dbReference type="Proteomes" id="UP001218895">
    <property type="component" value="Chromosome"/>
</dbReference>
<evidence type="ECO:0000256" key="1">
    <source>
        <dbReference type="ARBA" id="ARBA00022729"/>
    </source>
</evidence>
<dbReference type="InterPro" id="IPR001638">
    <property type="entry name" value="Solute-binding_3/MltF_N"/>
</dbReference>
<dbReference type="PROSITE" id="PS51257">
    <property type="entry name" value="PROKAR_LIPOPROTEIN"/>
    <property type="match status" value="1"/>
</dbReference>
<dbReference type="KEGG" id="manq:L1994_09040"/>
<dbReference type="Gene3D" id="3.40.190.10">
    <property type="entry name" value="Periplasmic binding protein-like II"/>
    <property type="match status" value="2"/>
</dbReference>
<dbReference type="PANTHER" id="PTHR35936">
    <property type="entry name" value="MEMBRANE-BOUND LYTIC MUREIN TRANSGLYCOSYLASE F"/>
    <property type="match status" value="1"/>
</dbReference>
<sequence length="268" mass="29367">MDKRILAVLVFITALFAVAFAGCTGTENGSDQPVDVIVEEKIVSVVVGIDGEYPPYSFIDSDGNAQGFDVDSVKWIADKKGFEVEIKPMAWDSIIPSLIAGKIDMVYSGMTITPDRLEKVNFSKPYWIANQGVAVKKGSEITLDDIKSGKAVIGTQAGCTAAEWISEYLVDTGIMPEENLKQSYSSIALAITDLENGRVDAVMYDTPVIIESIKGKDLEKLGTIETNEEYGVAIRKTDVLLLETMNEGIDELMADPYWQELIDKYDLA</sequence>
<evidence type="ECO:0000313" key="4">
    <source>
        <dbReference type="Proteomes" id="UP001218895"/>
    </source>
</evidence>
<evidence type="ECO:0000259" key="2">
    <source>
        <dbReference type="SMART" id="SM00062"/>
    </source>
</evidence>
<dbReference type="PANTHER" id="PTHR35936:SF19">
    <property type="entry name" value="AMINO-ACID-BINDING PROTEIN YXEM-RELATED"/>
    <property type="match status" value="1"/>
</dbReference>
<proteinExistence type="predicted"/>
<dbReference type="GeneID" id="79950540"/>
<protein>
    <submittedName>
        <fullName evidence="3">ABC transporter substrate-binding protein</fullName>
    </submittedName>
</protein>
<dbReference type="Pfam" id="PF00497">
    <property type="entry name" value="SBP_bac_3"/>
    <property type="match status" value="1"/>
</dbReference>
<keyword evidence="4" id="KW-1185">Reference proteome</keyword>
<gene>
    <name evidence="3" type="ORF">L1994_09040</name>
</gene>
<dbReference type="SMART" id="SM00062">
    <property type="entry name" value="PBPb"/>
    <property type="match status" value="1"/>
</dbReference>
<dbReference type="CDD" id="cd13530">
    <property type="entry name" value="PBP2_peptides_like"/>
    <property type="match status" value="1"/>
</dbReference>
<evidence type="ECO:0000313" key="3">
    <source>
        <dbReference type="EMBL" id="WFN36283.1"/>
    </source>
</evidence>
<reference evidence="3" key="1">
    <citation type="submission" date="2022-01" db="EMBL/GenBank/DDBJ databases">
        <title>Complete genome of Methanomicrobium antiquum DSM 21220.</title>
        <authorList>
            <person name="Chen S.-C."/>
            <person name="You Y.-T."/>
            <person name="Zhou Y.-Z."/>
            <person name="Lai M.-C."/>
        </authorList>
    </citation>
    <scope>NUCLEOTIDE SEQUENCE</scope>
    <source>
        <strain evidence="3">DSM 21220</strain>
    </source>
</reference>
<dbReference type="RefSeq" id="WP_278099121.1">
    <property type="nucleotide sequence ID" value="NZ_CP091092.1"/>
</dbReference>
<organism evidence="3 4">
    <name type="scientific">Methanomicrobium antiquum</name>
    <dbReference type="NCBI Taxonomy" id="487686"/>
    <lineage>
        <taxon>Archaea</taxon>
        <taxon>Methanobacteriati</taxon>
        <taxon>Methanobacteriota</taxon>
        <taxon>Stenosarchaea group</taxon>
        <taxon>Methanomicrobia</taxon>
        <taxon>Methanomicrobiales</taxon>
        <taxon>Methanomicrobiaceae</taxon>
        <taxon>Methanomicrobium</taxon>
    </lineage>
</organism>
<keyword evidence="1" id="KW-0732">Signal</keyword>
<dbReference type="AlphaFoldDB" id="A0AAF0JTG8"/>
<feature type="domain" description="Solute-binding protein family 3/N-terminal" evidence="2">
    <location>
        <begin position="44"/>
        <end position="268"/>
    </location>
</feature>
<dbReference type="EMBL" id="CP091092">
    <property type="protein sequence ID" value="WFN36283.1"/>
    <property type="molecule type" value="Genomic_DNA"/>
</dbReference>
<name>A0AAF0JTG8_9EURY</name>